<evidence type="ECO:0000256" key="9">
    <source>
        <dbReference type="ARBA" id="ARBA00022977"/>
    </source>
</evidence>
<evidence type="ECO:0000256" key="8">
    <source>
        <dbReference type="ARBA" id="ARBA00022884"/>
    </source>
</evidence>
<dbReference type="InterPro" id="IPR004114">
    <property type="entry name" value="THUMP_dom"/>
</dbReference>
<keyword evidence="9 19" id="KW-0784">Thiamine biosynthesis</keyword>
<dbReference type="Gene3D" id="3.40.50.620">
    <property type="entry name" value="HUPs"/>
    <property type="match status" value="1"/>
</dbReference>
<comment type="function">
    <text evidence="12 19">Catalyzes the ATP-dependent transfer of a sulfur to tRNA to produce 4-thiouridine in position 8 of tRNAs, which functions as a near-UV photosensor. Also catalyzes the transfer of sulfur to the sulfur carrier protein ThiS, forming ThiS-thiocarboxylate. This is a step in the synthesis of thiazole, in the thiamine biosynthesis pathway. The sulfur is donated as persulfide by IscS.</text>
</comment>
<comment type="subcellular location">
    <subcellularLocation>
        <location evidence="1 19">Cytoplasm</location>
    </subcellularLocation>
</comment>
<dbReference type="RefSeq" id="WP_073342028.1">
    <property type="nucleotide sequence ID" value="NZ_FQVH01000006.1"/>
</dbReference>
<dbReference type="PANTHER" id="PTHR43209:SF1">
    <property type="entry name" value="TRNA SULFURTRANSFERASE"/>
    <property type="match status" value="1"/>
</dbReference>
<comment type="catalytic activity">
    <reaction evidence="11 19">
        <text>[ThiS sulfur-carrier protein]-C-terminal Gly-Gly-AMP + S-sulfanyl-L-cysteinyl-[cysteine desulfurase] + AH2 = [ThiS sulfur-carrier protein]-C-terminal-Gly-aminoethanethioate + L-cysteinyl-[cysteine desulfurase] + A + AMP + 2 H(+)</text>
        <dbReference type="Rhea" id="RHEA:43340"/>
        <dbReference type="Rhea" id="RHEA-COMP:12157"/>
        <dbReference type="Rhea" id="RHEA-COMP:12158"/>
        <dbReference type="Rhea" id="RHEA-COMP:12910"/>
        <dbReference type="Rhea" id="RHEA-COMP:19908"/>
        <dbReference type="ChEBI" id="CHEBI:13193"/>
        <dbReference type="ChEBI" id="CHEBI:15378"/>
        <dbReference type="ChEBI" id="CHEBI:17499"/>
        <dbReference type="ChEBI" id="CHEBI:29950"/>
        <dbReference type="ChEBI" id="CHEBI:61963"/>
        <dbReference type="ChEBI" id="CHEBI:90618"/>
        <dbReference type="ChEBI" id="CHEBI:232372"/>
        <dbReference type="ChEBI" id="CHEBI:456215"/>
    </reaction>
</comment>
<dbReference type="OrthoDB" id="9773948at2"/>
<evidence type="ECO:0000256" key="4">
    <source>
        <dbReference type="ARBA" id="ARBA00022555"/>
    </source>
</evidence>
<evidence type="ECO:0000256" key="19">
    <source>
        <dbReference type="HAMAP-Rule" id="MF_00021"/>
    </source>
</evidence>
<feature type="binding site" evidence="19">
    <location>
        <begin position="177"/>
        <end position="178"/>
    </location>
    <ligand>
        <name>ATP</name>
        <dbReference type="ChEBI" id="CHEBI:30616"/>
    </ligand>
</feature>
<evidence type="ECO:0000259" key="20">
    <source>
        <dbReference type="PROSITE" id="PS51165"/>
    </source>
</evidence>
<keyword evidence="8 19" id="KW-0694">RNA-binding</keyword>
<evidence type="ECO:0000256" key="1">
    <source>
        <dbReference type="ARBA" id="ARBA00004496"/>
    </source>
</evidence>
<keyword evidence="5 19" id="KW-0808">Transferase</keyword>
<gene>
    <name evidence="19" type="primary">thiI</name>
    <name evidence="21" type="ORF">SAMN02746089_00853</name>
</gene>
<evidence type="ECO:0000313" key="22">
    <source>
        <dbReference type="Proteomes" id="UP000184088"/>
    </source>
</evidence>
<dbReference type="NCBIfam" id="TIGR00342">
    <property type="entry name" value="tRNA uracil 4-sulfurtransferase ThiI"/>
    <property type="match status" value="1"/>
</dbReference>
<dbReference type="STRING" id="1121256.SAMN02746089_00853"/>
<dbReference type="Proteomes" id="UP000184088">
    <property type="component" value="Unassembled WGS sequence"/>
</dbReference>
<organism evidence="21 22">
    <name type="scientific">Caldanaerobius fijiensis DSM 17918</name>
    <dbReference type="NCBI Taxonomy" id="1121256"/>
    <lineage>
        <taxon>Bacteria</taxon>
        <taxon>Bacillati</taxon>
        <taxon>Bacillota</taxon>
        <taxon>Clostridia</taxon>
        <taxon>Thermoanaerobacterales</taxon>
        <taxon>Thermoanaerobacteraceae</taxon>
        <taxon>Caldanaerobius</taxon>
    </lineage>
</organism>
<feature type="binding site" evidence="19">
    <location>
        <position position="259"/>
    </location>
    <ligand>
        <name>ATP</name>
        <dbReference type="ChEBI" id="CHEBI:30616"/>
    </ligand>
</feature>
<dbReference type="CDD" id="cd11716">
    <property type="entry name" value="THUMP_ThiI"/>
    <property type="match status" value="1"/>
</dbReference>
<evidence type="ECO:0000313" key="21">
    <source>
        <dbReference type="EMBL" id="SHE82468.1"/>
    </source>
</evidence>
<keyword evidence="7 19" id="KW-0067">ATP-binding</keyword>
<comment type="catalytic activity">
    <reaction evidence="10 19">
        <text>[ThiI sulfur-carrier protein]-S-sulfanyl-L-cysteine + a uridine in tRNA + 2 reduced [2Fe-2S]-[ferredoxin] + ATP + H(+) = [ThiI sulfur-carrier protein]-L-cysteine + a 4-thiouridine in tRNA + 2 oxidized [2Fe-2S]-[ferredoxin] + AMP + diphosphate</text>
        <dbReference type="Rhea" id="RHEA:24176"/>
        <dbReference type="Rhea" id="RHEA-COMP:10000"/>
        <dbReference type="Rhea" id="RHEA-COMP:10001"/>
        <dbReference type="Rhea" id="RHEA-COMP:13337"/>
        <dbReference type="Rhea" id="RHEA-COMP:13338"/>
        <dbReference type="Rhea" id="RHEA-COMP:13339"/>
        <dbReference type="Rhea" id="RHEA-COMP:13340"/>
        <dbReference type="ChEBI" id="CHEBI:15378"/>
        <dbReference type="ChEBI" id="CHEBI:29950"/>
        <dbReference type="ChEBI" id="CHEBI:30616"/>
        <dbReference type="ChEBI" id="CHEBI:33019"/>
        <dbReference type="ChEBI" id="CHEBI:33737"/>
        <dbReference type="ChEBI" id="CHEBI:33738"/>
        <dbReference type="ChEBI" id="CHEBI:61963"/>
        <dbReference type="ChEBI" id="CHEBI:65315"/>
        <dbReference type="ChEBI" id="CHEBI:136798"/>
        <dbReference type="ChEBI" id="CHEBI:456215"/>
        <dbReference type="EC" id="2.8.1.4"/>
    </reaction>
</comment>
<feature type="binding site" evidence="19">
    <location>
        <position position="290"/>
    </location>
    <ligand>
        <name>ATP</name>
        <dbReference type="ChEBI" id="CHEBI:30616"/>
    </ligand>
</feature>
<dbReference type="InterPro" id="IPR049961">
    <property type="entry name" value="ThiI_N"/>
</dbReference>
<dbReference type="GO" id="GO:0002937">
    <property type="term" value="P:tRNA 4-thiouridine biosynthesis"/>
    <property type="evidence" value="ECO:0007669"/>
    <property type="project" value="TreeGrafter"/>
</dbReference>
<sequence>MLYLIKYGELALKKQNRSFFERKLVENIKKRFEQDVEIIRENGRIFVKTDLDKEMVLGKLKKVFGIVGICPAQEVELDINSISEHAVNIARKMFEKGCKTFKVETRRPNKAFPLDSPEINAYIGSRVLNEIPGFSVDVHNPDFVINVEVRKEAYIYSEEIPGCGGLPLGTSGKACLLLSGGIDSPVAGWMTMKRGVQIIGVHFHSFPFTSERAKEKVIDLTRVLAQFAGSIKLYVVHFTDIQKDLYENCPPKMITILMRRMMMRIADRIARKEGALALVTGESIGQVASQTIESMHVTNAVTDLPVFRPLIGMDKQEIISKAREIGTYEISILPYEDCCTVFVPKHPVIRPRIDLIEEAEKGLNIESMIENALSKSEIIKIEGGDVNDVE</sequence>
<keyword evidence="3 19" id="KW-0963">Cytoplasm</keyword>
<dbReference type="Gene3D" id="3.30.2130.30">
    <property type="match status" value="1"/>
</dbReference>
<dbReference type="SMART" id="SM00981">
    <property type="entry name" value="THUMP"/>
    <property type="match status" value="1"/>
</dbReference>
<dbReference type="UniPathway" id="UPA00060"/>
<keyword evidence="22" id="KW-1185">Reference proteome</keyword>
<evidence type="ECO:0000256" key="13">
    <source>
        <dbReference type="ARBA" id="ARBA00061472"/>
    </source>
</evidence>
<evidence type="ECO:0000256" key="12">
    <source>
        <dbReference type="ARBA" id="ARBA00058382"/>
    </source>
</evidence>
<dbReference type="GO" id="GO:0005524">
    <property type="term" value="F:ATP binding"/>
    <property type="evidence" value="ECO:0007669"/>
    <property type="project" value="UniProtKB-UniRule"/>
</dbReference>
<dbReference type="SUPFAM" id="SSF52402">
    <property type="entry name" value="Adenine nucleotide alpha hydrolases-like"/>
    <property type="match status" value="1"/>
</dbReference>
<dbReference type="CDD" id="cd01712">
    <property type="entry name" value="PPase_ThiI"/>
    <property type="match status" value="1"/>
</dbReference>
<proteinExistence type="inferred from homology"/>
<evidence type="ECO:0000256" key="16">
    <source>
        <dbReference type="ARBA" id="ARBA00075337"/>
    </source>
</evidence>
<dbReference type="GO" id="GO:0009229">
    <property type="term" value="P:thiamine diphosphate biosynthetic process"/>
    <property type="evidence" value="ECO:0007669"/>
    <property type="project" value="UniProtKB-UniRule"/>
</dbReference>
<evidence type="ECO:0000256" key="2">
    <source>
        <dbReference type="ARBA" id="ARBA00004948"/>
    </source>
</evidence>
<dbReference type="SUPFAM" id="SSF143437">
    <property type="entry name" value="THUMP domain-like"/>
    <property type="match status" value="1"/>
</dbReference>
<dbReference type="EMBL" id="FQVH01000006">
    <property type="protein sequence ID" value="SHE82468.1"/>
    <property type="molecule type" value="Genomic_DNA"/>
</dbReference>
<evidence type="ECO:0000256" key="18">
    <source>
        <dbReference type="ARBA" id="ARBA00080570"/>
    </source>
</evidence>
<comment type="similarity">
    <text evidence="13 19">Belongs to the ThiI family.</text>
</comment>
<reference evidence="21 22" key="1">
    <citation type="submission" date="2016-11" db="EMBL/GenBank/DDBJ databases">
        <authorList>
            <person name="Jaros S."/>
            <person name="Januszkiewicz K."/>
            <person name="Wedrychowicz H."/>
        </authorList>
    </citation>
    <scope>NUCLEOTIDE SEQUENCE [LARGE SCALE GENOMIC DNA]</scope>
    <source>
        <strain evidence="21 22">DSM 17918</strain>
    </source>
</reference>
<dbReference type="PANTHER" id="PTHR43209">
    <property type="entry name" value="TRNA SULFURTRANSFERASE"/>
    <property type="match status" value="1"/>
</dbReference>
<comment type="pathway">
    <text evidence="2 19">Cofactor biosynthesis; thiamine diphosphate biosynthesis.</text>
</comment>
<dbReference type="AlphaFoldDB" id="A0A1M4WMM1"/>
<protein>
    <recommendedName>
        <fullName evidence="15 19">Probable tRNA sulfurtransferase</fullName>
        <ecNumber evidence="14 19">2.8.1.4</ecNumber>
    </recommendedName>
    <alternativeName>
        <fullName evidence="16 19">Sulfur carrier protein ThiS sulfurtransferase</fullName>
    </alternativeName>
    <alternativeName>
        <fullName evidence="17 19">Thiamine biosynthesis protein ThiI</fullName>
    </alternativeName>
    <alternativeName>
        <fullName evidence="18 19">tRNA 4-thiouridine synthase</fullName>
    </alternativeName>
</protein>
<evidence type="ECO:0000256" key="15">
    <source>
        <dbReference type="ARBA" id="ARBA00071867"/>
    </source>
</evidence>
<keyword evidence="4 19" id="KW-0820">tRNA-binding</keyword>
<evidence type="ECO:0000256" key="10">
    <source>
        <dbReference type="ARBA" id="ARBA00050570"/>
    </source>
</evidence>
<dbReference type="GO" id="GO:0009228">
    <property type="term" value="P:thiamine biosynthetic process"/>
    <property type="evidence" value="ECO:0007669"/>
    <property type="project" value="UniProtKB-KW"/>
</dbReference>
<evidence type="ECO:0000256" key="11">
    <source>
        <dbReference type="ARBA" id="ARBA00052330"/>
    </source>
</evidence>
<feature type="binding site" evidence="19">
    <location>
        <position position="281"/>
    </location>
    <ligand>
        <name>ATP</name>
        <dbReference type="ChEBI" id="CHEBI:30616"/>
    </ligand>
</feature>
<dbReference type="Pfam" id="PF02926">
    <property type="entry name" value="THUMP"/>
    <property type="match status" value="1"/>
</dbReference>
<dbReference type="GO" id="GO:0000049">
    <property type="term" value="F:tRNA binding"/>
    <property type="evidence" value="ECO:0007669"/>
    <property type="project" value="UniProtKB-UniRule"/>
</dbReference>
<dbReference type="PROSITE" id="PS51165">
    <property type="entry name" value="THUMP"/>
    <property type="match status" value="1"/>
</dbReference>
<dbReference type="HAMAP" id="MF_00021">
    <property type="entry name" value="ThiI"/>
    <property type="match status" value="1"/>
</dbReference>
<evidence type="ECO:0000256" key="7">
    <source>
        <dbReference type="ARBA" id="ARBA00022840"/>
    </source>
</evidence>
<dbReference type="GO" id="GO:0140741">
    <property type="term" value="F:tRNA-uracil-4 sulfurtransferase activity"/>
    <property type="evidence" value="ECO:0007669"/>
    <property type="project" value="UniProtKB-EC"/>
</dbReference>
<evidence type="ECO:0000256" key="17">
    <source>
        <dbReference type="ARBA" id="ARBA00077849"/>
    </source>
</evidence>
<dbReference type="GO" id="GO:0005829">
    <property type="term" value="C:cytosol"/>
    <property type="evidence" value="ECO:0007669"/>
    <property type="project" value="TreeGrafter"/>
</dbReference>
<evidence type="ECO:0000256" key="3">
    <source>
        <dbReference type="ARBA" id="ARBA00022490"/>
    </source>
</evidence>
<accession>A0A1M4WMM1</accession>
<dbReference type="FunFam" id="3.40.50.620:FF:000053">
    <property type="entry name" value="Probable tRNA sulfurtransferase"/>
    <property type="match status" value="1"/>
</dbReference>
<dbReference type="InterPro" id="IPR020536">
    <property type="entry name" value="ThiI_AANH"/>
</dbReference>
<feature type="binding site" evidence="19">
    <location>
        <begin position="202"/>
        <end position="203"/>
    </location>
    <ligand>
        <name>ATP</name>
        <dbReference type="ChEBI" id="CHEBI:30616"/>
    </ligand>
</feature>
<dbReference type="InterPro" id="IPR050102">
    <property type="entry name" value="tRNA_sulfurtransferase_ThiI"/>
</dbReference>
<dbReference type="InterPro" id="IPR054173">
    <property type="entry name" value="ThiI_fer"/>
</dbReference>
<evidence type="ECO:0000256" key="14">
    <source>
        <dbReference type="ARBA" id="ARBA00066827"/>
    </source>
</evidence>
<evidence type="ECO:0000256" key="6">
    <source>
        <dbReference type="ARBA" id="ARBA00022741"/>
    </source>
</evidence>
<dbReference type="GO" id="GO:0052837">
    <property type="term" value="P:thiazole biosynthetic process"/>
    <property type="evidence" value="ECO:0007669"/>
    <property type="project" value="TreeGrafter"/>
</dbReference>
<evidence type="ECO:0000256" key="5">
    <source>
        <dbReference type="ARBA" id="ARBA00022679"/>
    </source>
</evidence>
<dbReference type="InterPro" id="IPR014729">
    <property type="entry name" value="Rossmann-like_a/b/a_fold"/>
</dbReference>
<feature type="domain" description="THUMP" evidence="20">
    <location>
        <begin position="54"/>
        <end position="160"/>
    </location>
</feature>
<dbReference type="EC" id="2.8.1.4" evidence="14 19"/>
<dbReference type="InterPro" id="IPR049962">
    <property type="entry name" value="THUMP_ThiI"/>
</dbReference>
<name>A0A1M4WMM1_9THEO</name>
<dbReference type="Pfam" id="PF22025">
    <property type="entry name" value="ThiI_fer"/>
    <property type="match status" value="1"/>
</dbReference>
<dbReference type="GO" id="GO:0004810">
    <property type="term" value="F:CCA tRNA nucleotidyltransferase activity"/>
    <property type="evidence" value="ECO:0007669"/>
    <property type="project" value="InterPro"/>
</dbReference>
<keyword evidence="6 19" id="KW-0547">Nucleotide-binding</keyword>
<dbReference type="InterPro" id="IPR003720">
    <property type="entry name" value="tRNA_STrfase"/>
</dbReference>
<dbReference type="Pfam" id="PF02568">
    <property type="entry name" value="ThiI"/>
    <property type="match status" value="1"/>
</dbReference>